<dbReference type="GO" id="GO:0042144">
    <property type="term" value="P:vacuole fusion, non-autophagic"/>
    <property type="evidence" value="ECO:0007669"/>
    <property type="project" value="EnsemblFungi"/>
</dbReference>
<feature type="domain" description="Palmitoyltransferase DHHC" evidence="11">
    <location>
        <begin position="102"/>
        <end position="224"/>
    </location>
</feature>
<gene>
    <name evidence="12" type="primary">TBLA0H00150</name>
    <name evidence="12" type="ORF">TBLA_0H00150</name>
</gene>
<dbReference type="FunCoup" id="I2H7F6">
    <property type="interactions" value="466"/>
</dbReference>
<dbReference type="OMA" id="YTYFKVI"/>
<keyword evidence="8 10" id="KW-0012">Acyltransferase</keyword>
<dbReference type="EMBL" id="HE806323">
    <property type="protein sequence ID" value="CCH62308.1"/>
    <property type="molecule type" value="Genomic_DNA"/>
</dbReference>
<sequence length="345" mass="40769">MYNSLSVTTVFPKLFTTFLYLWSFFTAIYQIKWINYTFMITMLWSLYLIGYYAYVQAFMVGPGSPSDFPELRVNSIEAAEAGTEFPPEYLSQKSITLKHDGRARVCRTCLVWKPDRCHHCSSCDRCILKMDHHCPWFAECIGFKNHKYFINFLIYNSLYATFVCLISSKELWNWFSQEKYVTELINIHLLLLFIVSLITSVSMTLFTAYSIYQVLINRTTIELYAYRRYKEELEILQDTTTTYNSQSNRPLPTDNVFDLGSYKLNWCETMGTTWKEWLLPVQTNKYIKSRHTSDEKGLYFNINRKVASQLQESAILQDRLLRRVTPRSSRDYSQLSQREDLVRTT</sequence>
<dbReference type="RefSeq" id="XP_004181827.1">
    <property type="nucleotide sequence ID" value="XM_004181779.1"/>
</dbReference>
<dbReference type="InterPro" id="IPR039859">
    <property type="entry name" value="PFA4/ZDH16/20/ERF2-like"/>
</dbReference>
<dbReference type="InParanoid" id="I2H7F6"/>
<dbReference type="Pfam" id="PF01529">
    <property type="entry name" value="DHHC"/>
    <property type="match status" value="1"/>
</dbReference>
<keyword evidence="2 10" id="KW-0808">Transferase</keyword>
<dbReference type="GeneID" id="14497465"/>
<reference evidence="12 13" key="1">
    <citation type="journal article" date="2011" name="Proc. Natl. Acad. Sci. U.S.A.">
        <title>Evolutionary erosion of yeast sex chromosomes by mating-type switching accidents.</title>
        <authorList>
            <person name="Gordon J.L."/>
            <person name="Armisen D."/>
            <person name="Proux-Wera E."/>
            <person name="Oheigeartaigh S.S."/>
            <person name="Byrne K.P."/>
            <person name="Wolfe K.H."/>
        </authorList>
    </citation>
    <scope>NUCLEOTIDE SEQUENCE [LARGE SCALE GENOMIC DNA]</scope>
    <source>
        <strain evidence="13">ATCC 34711 / CBS 6284 / DSM 70876 / NBRC 10599 / NRRL Y-10934 / UCD 77-7</strain>
    </source>
</reference>
<comment type="catalytic activity">
    <reaction evidence="9 10">
        <text>L-cysteinyl-[protein] + hexadecanoyl-CoA = S-hexadecanoyl-L-cysteinyl-[protein] + CoA</text>
        <dbReference type="Rhea" id="RHEA:36683"/>
        <dbReference type="Rhea" id="RHEA-COMP:10131"/>
        <dbReference type="Rhea" id="RHEA-COMP:11032"/>
        <dbReference type="ChEBI" id="CHEBI:29950"/>
        <dbReference type="ChEBI" id="CHEBI:57287"/>
        <dbReference type="ChEBI" id="CHEBI:57379"/>
        <dbReference type="ChEBI" id="CHEBI:74151"/>
        <dbReference type="EC" id="2.3.1.225"/>
    </reaction>
</comment>
<accession>I2H7F6</accession>
<keyword evidence="13" id="KW-1185">Reference proteome</keyword>
<keyword evidence="7" id="KW-0449">Lipoprotein</keyword>
<evidence type="ECO:0000256" key="2">
    <source>
        <dbReference type="ARBA" id="ARBA00022679"/>
    </source>
</evidence>
<dbReference type="PROSITE" id="PS50216">
    <property type="entry name" value="DHHC"/>
    <property type="match status" value="1"/>
</dbReference>
<feature type="transmembrane region" description="Helical" evidence="10">
    <location>
        <begin position="148"/>
        <end position="168"/>
    </location>
</feature>
<feature type="transmembrane region" description="Helical" evidence="10">
    <location>
        <begin position="12"/>
        <end position="29"/>
    </location>
</feature>
<dbReference type="eggNOG" id="KOG1315">
    <property type="taxonomic scope" value="Eukaryota"/>
</dbReference>
<feature type="transmembrane region" description="Helical" evidence="10">
    <location>
        <begin position="189"/>
        <end position="212"/>
    </location>
</feature>
<name>I2H7F6_HENB6</name>
<keyword evidence="5 10" id="KW-0472">Membrane</keyword>
<evidence type="ECO:0000256" key="9">
    <source>
        <dbReference type="ARBA" id="ARBA00048048"/>
    </source>
</evidence>
<dbReference type="PANTHER" id="PTHR12246">
    <property type="entry name" value="PALMITOYLTRANSFERASE ZDHHC16"/>
    <property type="match status" value="1"/>
</dbReference>
<evidence type="ECO:0000313" key="12">
    <source>
        <dbReference type="EMBL" id="CCH62308.1"/>
    </source>
</evidence>
<proteinExistence type="inferred from homology"/>
<evidence type="ECO:0000256" key="7">
    <source>
        <dbReference type="ARBA" id="ARBA00023288"/>
    </source>
</evidence>
<evidence type="ECO:0000256" key="8">
    <source>
        <dbReference type="ARBA" id="ARBA00023315"/>
    </source>
</evidence>
<dbReference type="OrthoDB" id="302728at2759"/>
<evidence type="ECO:0000256" key="10">
    <source>
        <dbReference type="RuleBase" id="RU079119"/>
    </source>
</evidence>
<dbReference type="AlphaFoldDB" id="I2H7F6"/>
<keyword evidence="4 10" id="KW-1133">Transmembrane helix</keyword>
<evidence type="ECO:0000256" key="5">
    <source>
        <dbReference type="ARBA" id="ARBA00023136"/>
    </source>
</evidence>
<evidence type="ECO:0000256" key="1">
    <source>
        <dbReference type="ARBA" id="ARBA00004141"/>
    </source>
</evidence>
<evidence type="ECO:0000313" key="13">
    <source>
        <dbReference type="Proteomes" id="UP000002866"/>
    </source>
</evidence>
<dbReference type="GO" id="GO:0000329">
    <property type="term" value="C:fungal-type vacuole membrane"/>
    <property type="evidence" value="ECO:0007669"/>
    <property type="project" value="EnsemblFungi"/>
</dbReference>
<feature type="transmembrane region" description="Helical" evidence="10">
    <location>
        <begin position="36"/>
        <end position="54"/>
    </location>
</feature>
<comment type="domain">
    <text evidence="10">The DHHC domain is required for palmitoyltransferase activity.</text>
</comment>
<dbReference type="GO" id="GO:0019706">
    <property type="term" value="F:protein-cysteine S-palmitoyltransferase activity"/>
    <property type="evidence" value="ECO:0007669"/>
    <property type="project" value="UniProtKB-EC"/>
</dbReference>
<evidence type="ECO:0000259" key="11">
    <source>
        <dbReference type="Pfam" id="PF01529"/>
    </source>
</evidence>
<comment type="subcellular location">
    <subcellularLocation>
        <location evidence="1">Membrane</location>
        <topology evidence="1">Multi-pass membrane protein</topology>
    </subcellularLocation>
</comment>
<protein>
    <recommendedName>
        <fullName evidence="10">Palmitoyltransferase</fullName>
        <ecNumber evidence="10">2.3.1.225</ecNumber>
    </recommendedName>
</protein>
<dbReference type="STRING" id="1071380.I2H7F6"/>
<dbReference type="EC" id="2.3.1.225" evidence="10"/>
<evidence type="ECO:0000256" key="4">
    <source>
        <dbReference type="ARBA" id="ARBA00022989"/>
    </source>
</evidence>
<keyword evidence="3 10" id="KW-0812">Transmembrane</keyword>
<comment type="similarity">
    <text evidence="10">Belongs to the DHHC palmitoyltransferase family.</text>
</comment>
<dbReference type="InterPro" id="IPR001594">
    <property type="entry name" value="Palmitoyltrfase_DHHC"/>
</dbReference>
<evidence type="ECO:0000256" key="6">
    <source>
        <dbReference type="ARBA" id="ARBA00023139"/>
    </source>
</evidence>
<dbReference type="KEGG" id="tbl:TBLA_0H00150"/>
<organism evidence="12 13">
    <name type="scientific">Henningerozyma blattae (strain ATCC 34711 / CBS 6284 / DSM 70876 / NBRC 10599 / NRRL Y-10934 / UCD 77-7)</name>
    <name type="common">Yeast</name>
    <name type="synonym">Tetrapisispora blattae</name>
    <dbReference type="NCBI Taxonomy" id="1071380"/>
    <lineage>
        <taxon>Eukaryota</taxon>
        <taxon>Fungi</taxon>
        <taxon>Dikarya</taxon>
        <taxon>Ascomycota</taxon>
        <taxon>Saccharomycotina</taxon>
        <taxon>Saccharomycetes</taxon>
        <taxon>Saccharomycetales</taxon>
        <taxon>Saccharomycetaceae</taxon>
        <taxon>Henningerozyma</taxon>
    </lineage>
</organism>
<evidence type="ECO:0000256" key="3">
    <source>
        <dbReference type="ARBA" id="ARBA00022692"/>
    </source>
</evidence>
<dbReference type="Proteomes" id="UP000002866">
    <property type="component" value="Chromosome 8"/>
</dbReference>
<dbReference type="HOGENOM" id="CLU_027721_0_0_1"/>
<keyword evidence="6" id="KW-0564">Palmitate</keyword>